<sequence length="60" mass="6629">MKATDVFRRIMRRYPVYRLAVLLSGALVAMKMQAWGGALFILAIAGAITYLKLKKADGKA</sequence>
<evidence type="ECO:0000256" key="1">
    <source>
        <dbReference type="SAM" id="Phobius"/>
    </source>
</evidence>
<organism evidence="2 3">
    <name type="scientific">Variovorax guangxiensis</name>
    <dbReference type="NCBI Taxonomy" id="1775474"/>
    <lineage>
        <taxon>Bacteria</taxon>
        <taxon>Pseudomonadati</taxon>
        <taxon>Pseudomonadota</taxon>
        <taxon>Betaproteobacteria</taxon>
        <taxon>Burkholderiales</taxon>
        <taxon>Comamonadaceae</taxon>
        <taxon>Variovorax</taxon>
    </lineage>
</organism>
<feature type="transmembrane region" description="Helical" evidence="1">
    <location>
        <begin position="35"/>
        <end position="53"/>
    </location>
</feature>
<dbReference type="RefSeq" id="WP_126026000.1">
    <property type="nucleotide sequence ID" value="NZ_RXFT01000029.1"/>
</dbReference>
<protein>
    <submittedName>
        <fullName evidence="2">Uncharacterized protein</fullName>
    </submittedName>
</protein>
<keyword evidence="1" id="KW-1133">Transmembrane helix</keyword>
<dbReference type="Proteomes" id="UP000281118">
    <property type="component" value="Unassembled WGS sequence"/>
</dbReference>
<name>A0A3S0XK92_9BURK</name>
<keyword evidence="1" id="KW-0812">Transmembrane</keyword>
<proteinExistence type="predicted"/>
<accession>A0A3S0XK92</accession>
<keyword evidence="1" id="KW-0472">Membrane</keyword>
<reference evidence="2 3" key="1">
    <citation type="submission" date="2018-12" db="EMBL/GenBank/DDBJ databases">
        <title>The genome sequences of Variovorax guangxiensis DSM 27352.</title>
        <authorList>
            <person name="Gao J."/>
            <person name="Sun J."/>
        </authorList>
    </citation>
    <scope>NUCLEOTIDE SEQUENCE [LARGE SCALE GENOMIC DNA]</scope>
    <source>
        <strain evidence="2 3">DSM 27352</strain>
    </source>
</reference>
<gene>
    <name evidence="2" type="ORF">EJP67_33355</name>
</gene>
<dbReference type="AlphaFoldDB" id="A0A3S0XK92"/>
<comment type="caution">
    <text evidence="2">The sequence shown here is derived from an EMBL/GenBank/DDBJ whole genome shotgun (WGS) entry which is preliminary data.</text>
</comment>
<evidence type="ECO:0000313" key="2">
    <source>
        <dbReference type="EMBL" id="RUR71945.1"/>
    </source>
</evidence>
<evidence type="ECO:0000313" key="3">
    <source>
        <dbReference type="Proteomes" id="UP000281118"/>
    </source>
</evidence>
<dbReference type="EMBL" id="RXFT01000029">
    <property type="protein sequence ID" value="RUR71945.1"/>
    <property type="molecule type" value="Genomic_DNA"/>
</dbReference>
<feature type="transmembrane region" description="Helical" evidence="1">
    <location>
        <begin position="12"/>
        <end position="29"/>
    </location>
</feature>